<accession>A0A4C1SAR3</accession>
<reference evidence="1 2" key="1">
    <citation type="journal article" date="2019" name="Commun. Biol.">
        <title>The bagworm genome reveals a unique fibroin gene that provides high tensile strength.</title>
        <authorList>
            <person name="Kono N."/>
            <person name="Nakamura H."/>
            <person name="Ohtoshi R."/>
            <person name="Tomita M."/>
            <person name="Numata K."/>
            <person name="Arakawa K."/>
        </authorList>
    </citation>
    <scope>NUCLEOTIDE SEQUENCE [LARGE SCALE GENOMIC DNA]</scope>
</reference>
<proteinExistence type="predicted"/>
<comment type="caution">
    <text evidence="1">The sequence shown here is derived from an EMBL/GenBank/DDBJ whole genome shotgun (WGS) entry which is preliminary data.</text>
</comment>
<dbReference type="EMBL" id="BGZK01003251">
    <property type="protein sequence ID" value="GBO99194.1"/>
    <property type="molecule type" value="Genomic_DNA"/>
</dbReference>
<keyword evidence="2" id="KW-1185">Reference proteome</keyword>
<evidence type="ECO:0000313" key="1">
    <source>
        <dbReference type="EMBL" id="GBO99194.1"/>
    </source>
</evidence>
<evidence type="ECO:0000313" key="2">
    <source>
        <dbReference type="Proteomes" id="UP000299102"/>
    </source>
</evidence>
<organism evidence="1 2">
    <name type="scientific">Eumeta variegata</name>
    <name type="common">Bagworm moth</name>
    <name type="synonym">Eumeta japonica</name>
    <dbReference type="NCBI Taxonomy" id="151549"/>
    <lineage>
        <taxon>Eukaryota</taxon>
        <taxon>Metazoa</taxon>
        <taxon>Ecdysozoa</taxon>
        <taxon>Arthropoda</taxon>
        <taxon>Hexapoda</taxon>
        <taxon>Insecta</taxon>
        <taxon>Pterygota</taxon>
        <taxon>Neoptera</taxon>
        <taxon>Endopterygota</taxon>
        <taxon>Lepidoptera</taxon>
        <taxon>Glossata</taxon>
        <taxon>Ditrysia</taxon>
        <taxon>Tineoidea</taxon>
        <taxon>Psychidae</taxon>
        <taxon>Oiketicinae</taxon>
        <taxon>Eumeta</taxon>
    </lineage>
</organism>
<sequence>MDFQSAMETFAEAWAAANTVKSEAPSDLSQSSVSKERQQNLITKPTLFVRLLNLIRIEEPKPNRHSKASIEQPRTLPVDTFSFRKPNTAAAARCTIHTELRAARYCDVVIEQIKKRRSDPGRAIIAVESPSGPVMRCGKNGGAPLVPE</sequence>
<name>A0A4C1SAR3_EUMVA</name>
<dbReference type="AlphaFoldDB" id="A0A4C1SAR3"/>
<protein>
    <submittedName>
        <fullName evidence="1">Uncharacterized protein</fullName>
    </submittedName>
</protein>
<gene>
    <name evidence="1" type="ORF">EVAR_71239_1</name>
</gene>
<dbReference type="Proteomes" id="UP000299102">
    <property type="component" value="Unassembled WGS sequence"/>
</dbReference>